<dbReference type="FunFam" id="1.10.3860.10:FF:000001">
    <property type="entry name" value="C4-dicarboxylate transport protein"/>
    <property type="match status" value="1"/>
</dbReference>
<evidence type="ECO:0000256" key="3">
    <source>
        <dbReference type="ARBA" id="ARBA00022475"/>
    </source>
</evidence>
<organism evidence="9 10">
    <name type="scientific">Luteitalea pratensis</name>
    <dbReference type="NCBI Taxonomy" id="1855912"/>
    <lineage>
        <taxon>Bacteria</taxon>
        <taxon>Pseudomonadati</taxon>
        <taxon>Acidobacteriota</taxon>
        <taxon>Vicinamibacteria</taxon>
        <taxon>Vicinamibacterales</taxon>
        <taxon>Vicinamibacteraceae</taxon>
        <taxon>Luteitalea</taxon>
    </lineage>
</organism>
<dbReference type="RefSeq" id="WP_110173258.1">
    <property type="nucleotide sequence ID" value="NZ_CP015136.1"/>
</dbReference>
<comment type="subcellular location">
    <subcellularLocation>
        <location evidence="1">Cell membrane</location>
        <topology evidence="1">Multi-pass membrane protein</topology>
    </subcellularLocation>
</comment>
<dbReference type="EMBL" id="CP015136">
    <property type="protein sequence ID" value="AMY11739.1"/>
    <property type="molecule type" value="Genomic_DNA"/>
</dbReference>
<accession>A0A143PVC3</accession>
<evidence type="ECO:0000256" key="7">
    <source>
        <dbReference type="ARBA" id="ARBA00023136"/>
    </source>
</evidence>
<proteinExistence type="predicted"/>
<dbReference type="GO" id="GO:0015293">
    <property type="term" value="F:symporter activity"/>
    <property type="evidence" value="ECO:0007669"/>
    <property type="project" value="UniProtKB-KW"/>
</dbReference>
<keyword evidence="5" id="KW-0769">Symport</keyword>
<feature type="transmembrane region" description="Helical" evidence="8">
    <location>
        <begin position="64"/>
        <end position="82"/>
    </location>
</feature>
<evidence type="ECO:0000256" key="4">
    <source>
        <dbReference type="ARBA" id="ARBA00022692"/>
    </source>
</evidence>
<keyword evidence="6 8" id="KW-1133">Transmembrane helix</keyword>
<dbReference type="STRING" id="1855912.LuPra_04997"/>
<feature type="transmembrane region" description="Helical" evidence="8">
    <location>
        <begin position="201"/>
        <end position="223"/>
    </location>
</feature>
<reference evidence="9 10" key="1">
    <citation type="journal article" date="2016" name="Genome Announc.">
        <title>First Complete Genome Sequence of a Subdivision 6 Acidobacterium Strain.</title>
        <authorList>
            <person name="Huang S."/>
            <person name="Vieira S."/>
            <person name="Bunk B."/>
            <person name="Riedel T."/>
            <person name="Sproer C."/>
            <person name="Overmann J."/>
        </authorList>
    </citation>
    <scope>NUCLEOTIDE SEQUENCE [LARGE SCALE GENOMIC DNA]</scope>
    <source>
        <strain evidence="10">DSM 100886 HEG_-6_39</strain>
    </source>
</reference>
<protein>
    <submittedName>
        <fullName evidence="9">Glutamate-aspartate carrier protein</fullName>
    </submittedName>
</protein>
<dbReference type="OrthoDB" id="9768885at2"/>
<dbReference type="SUPFAM" id="SSF118215">
    <property type="entry name" value="Proton glutamate symport protein"/>
    <property type="match status" value="1"/>
</dbReference>
<dbReference type="Gene3D" id="1.10.3860.10">
    <property type="entry name" value="Sodium:dicarboxylate symporter"/>
    <property type="match status" value="1"/>
</dbReference>
<keyword evidence="10" id="KW-1185">Reference proteome</keyword>
<dbReference type="AlphaFoldDB" id="A0A143PVC3"/>
<dbReference type="PROSITE" id="PS00714">
    <property type="entry name" value="NA_DICARBOXYL_SYMP_2"/>
    <property type="match status" value="1"/>
</dbReference>
<dbReference type="KEGG" id="abac:LuPra_04997"/>
<dbReference type="PANTHER" id="PTHR42865:SF7">
    <property type="entry name" value="PROTON_GLUTAMATE-ASPARTATE SYMPORTER"/>
    <property type="match status" value="1"/>
</dbReference>
<name>A0A143PVC3_LUTPR</name>
<gene>
    <name evidence="9" type="primary">gltT</name>
    <name evidence="9" type="ORF">LuPra_04997</name>
</gene>
<dbReference type="PATRIC" id="fig|1813736.3.peg.5253"/>
<evidence type="ECO:0000256" key="8">
    <source>
        <dbReference type="SAM" id="Phobius"/>
    </source>
</evidence>
<feature type="transmembrane region" description="Helical" evidence="8">
    <location>
        <begin position="163"/>
        <end position="181"/>
    </location>
</feature>
<feature type="transmembrane region" description="Helical" evidence="8">
    <location>
        <begin position="235"/>
        <end position="258"/>
    </location>
</feature>
<dbReference type="PRINTS" id="PR00173">
    <property type="entry name" value="EDTRNSPORT"/>
</dbReference>
<dbReference type="Proteomes" id="UP000076079">
    <property type="component" value="Chromosome"/>
</dbReference>
<evidence type="ECO:0000256" key="2">
    <source>
        <dbReference type="ARBA" id="ARBA00022448"/>
    </source>
</evidence>
<feature type="transmembrane region" description="Helical" evidence="8">
    <location>
        <begin position="22"/>
        <end position="43"/>
    </location>
</feature>
<evidence type="ECO:0000256" key="6">
    <source>
        <dbReference type="ARBA" id="ARBA00022989"/>
    </source>
</evidence>
<keyword evidence="3" id="KW-1003">Cell membrane</keyword>
<feature type="transmembrane region" description="Helical" evidence="8">
    <location>
        <begin position="94"/>
        <end position="116"/>
    </location>
</feature>
<evidence type="ECO:0000313" key="10">
    <source>
        <dbReference type="Proteomes" id="UP000076079"/>
    </source>
</evidence>
<feature type="transmembrane region" description="Helical" evidence="8">
    <location>
        <begin position="320"/>
        <end position="340"/>
    </location>
</feature>
<evidence type="ECO:0000313" key="9">
    <source>
        <dbReference type="EMBL" id="AMY11739.1"/>
    </source>
</evidence>
<dbReference type="InterPro" id="IPR018107">
    <property type="entry name" value="Na-dicarboxylate_symporter_CS"/>
</dbReference>
<reference evidence="10" key="2">
    <citation type="submission" date="2016-04" db="EMBL/GenBank/DDBJ databases">
        <title>First Complete Genome Sequence of a Subdivision 6 Acidobacterium.</title>
        <authorList>
            <person name="Huang S."/>
            <person name="Vieira S."/>
            <person name="Bunk B."/>
            <person name="Riedel T."/>
            <person name="Sproeer C."/>
            <person name="Overmann J."/>
        </authorList>
    </citation>
    <scope>NUCLEOTIDE SEQUENCE [LARGE SCALE GENOMIC DNA]</scope>
    <source>
        <strain evidence="10">DSM 100886 HEG_-6_39</strain>
    </source>
</reference>
<dbReference type="PANTHER" id="PTHR42865">
    <property type="entry name" value="PROTON/GLUTAMATE-ASPARTATE SYMPORTER"/>
    <property type="match status" value="1"/>
</dbReference>
<dbReference type="GO" id="GO:0005886">
    <property type="term" value="C:plasma membrane"/>
    <property type="evidence" value="ECO:0007669"/>
    <property type="project" value="UniProtKB-SubCell"/>
</dbReference>
<dbReference type="InterPro" id="IPR001991">
    <property type="entry name" value="Na-dicarboxylate_symporter"/>
</dbReference>
<keyword evidence="2" id="KW-0813">Transport</keyword>
<sequence>MARIEIEAPAAPAAIPAAGPSWWPGATTQIFLGLAIGVALGAIRPDVAVTIKPLADAFLRMIKMIIAPLLFSTLVVGIAGTGDMKAMGRIGLKALVYFEVATTIALFLGLGLVNWFQPGAGVSVAGTATTDVAVMATRQQSVTEIFLHLFPTSIFDAMARGDILQVVVFASFFGVALAGIGEKGRPVLEFLESVAQVMFKFTAYVMMFAPLGVMAAMAATVGGRGPGILLTLGKLVGVMYLGLFVFLFIVIGGVALLIRVPFFTFLRAIREPFLIAFTTASSEAALPKALEVMARFGVPRNIVGFVLPTGYSFNLDGTTLYLSIASVFVAQLAGLQMSLGQQLMMMLTLMLTSKGVAGVPRGALVVLTAALGTFGLPLEGAAILLGIDQILDMGRTAVNVTGNCLATAVVARWEGVLDDRQIEQFR</sequence>
<dbReference type="InterPro" id="IPR036458">
    <property type="entry name" value="Na:dicarbo_symporter_sf"/>
</dbReference>
<evidence type="ECO:0000256" key="1">
    <source>
        <dbReference type="ARBA" id="ARBA00004651"/>
    </source>
</evidence>
<dbReference type="GO" id="GO:0006835">
    <property type="term" value="P:dicarboxylic acid transport"/>
    <property type="evidence" value="ECO:0007669"/>
    <property type="project" value="TreeGrafter"/>
</dbReference>
<keyword evidence="7 8" id="KW-0472">Membrane</keyword>
<keyword evidence="4 8" id="KW-0812">Transmembrane</keyword>
<evidence type="ECO:0000256" key="5">
    <source>
        <dbReference type="ARBA" id="ARBA00022847"/>
    </source>
</evidence>
<dbReference type="Pfam" id="PF00375">
    <property type="entry name" value="SDF"/>
    <property type="match status" value="1"/>
</dbReference>